<comment type="subunit">
    <text evidence="1">Homodimer.</text>
</comment>
<comment type="caution">
    <text evidence="5">The sequence shown here is derived from an EMBL/GenBank/DDBJ whole genome shotgun (WGS) entry which is preliminary data.</text>
</comment>
<dbReference type="SUPFAM" id="SSF50129">
    <property type="entry name" value="GroES-like"/>
    <property type="match status" value="1"/>
</dbReference>
<dbReference type="Gene3D" id="3.40.50.720">
    <property type="entry name" value="NAD(P)-binding Rossmann-like Domain"/>
    <property type="match status" value="1"/>
</dbReference>
<gene>
    <name evidence="5" type="ORF">M6B38_119660</name>
</gene>
<proteinExistence type="predicted"/>
<reference evidence="5" key="2">
    <citation type="submission" date="2023-04" db="EMBL/GenBank/DDBJ databases">
        <authorList>
            <person name="Bruccoleri R.E."/>
            <person name="Oakeley E.J."/>
            <person name="Faust A.-M."/>
            <person name="Dessus-Babus S."/>
            <person name="Altorfer M."/>
            <person name="Burckhardt D."/>
            <person name="Oertli M."/>
            <person name="Naumann U."/>
            <person name="Petersen F."/>
            <person name="Wong J."/>
        </authorList>
    </citation>
    <scope>NUCLEOTIDE SEQUENCE</scope>
    <source>
        <strain evidence="5">GSM-AAB239-AS_SAM_17_03QT</strain>
        <tissue evidence="5">Leaf</tissue>
    </source>
</reference>
<protein>
    <submittedName>
        <fullName evidence="5">Polygalacturonase-like</fullName>
    </submittedName>
</protein>
<dbReference type="PANTHER" id="PTHR43205:SF80">
    <property type="entry name" value="2-ALKENAL REDUCTASE (NADP(+)-DEPENDENT)-LIKE"/>
    <property type="match status" value="1"/>
</dbReference>
<sequence>MAVESRGWVMKAYAESGRPTEDHLELRARRVATDAESIPDGQVAVQVLWVSIDPFLRSRMTGRLDGLSVDPYPLGQVITAFGAGRVINSKDENYTEGDIAIIPFCPVEEYCVLPSLSFRKVDASKGISPLEYLNALGVPGFAAWVGVHLIADPKAGENVFVSAAAGAVGMFAGQLAKLKGCRVVGSAGTDEKVNLLKDELNFDDAFNYNKETDFDVALSKYFPDGIDVYFENVGGEMLEAVLNHVNKRARIPLCGMISQYNQVWTERQGIRNLLNMVGKDVKMEGFMIGSHIHHFGDFAEDIEGYIREGKLVSKFKMNNGIESFLPSLVSLFSSSNVGKVIIEVNK</sequence>
<organism evidence="5 6">
    <name type="scientific">Iris pallida</name>
    <name type="common">Sweet iris</name>
    <dbReference type="NCBI Taxonomy" id="29817"/>
    <lineage>
        <taxon>Eukaryota</taxon>
        <taxon>Viridiplantae</taxon>
        <taxon>Streptophyta</taxon>
        <taxon>Embryophyta</taxon>
        <taxon>Tracheophyta</taxon>
        <taxon>Spermatophyta</taxon>
        <taxon>Magnoliopsida</taxon>
        <taxon>Liliopsida</taxon>
        <taxon>Asparagales</taxon>
        <taxon>Iridaceae</taxon>
        <taxon>Iridoideae</taxon>
        <taxon>Irideae</taxon>
        <taxon>Iris</taxon>
    </lineage>
</organism>
<dbReference type="AlphaFoldDB" id="A0AAX6H982"/>
<dbReference type="InterPro" id="IPR045010">
    <property type="entry name" value="MDR_fam"/>
</dbReference>
<dbReference type="Gene3D" id="3.90.180.10">
    <property type="entry name" value="Medium-chain alcohol dehydrogenases, catalytic domain"/>
    <property type="match status" value="1"/>
</dbReference>
<accession>A0AAX6H982</accession>
<dbReference type="SUPFAM" id="SSF51735">
    <property type="entry name" value="NAD(P)-binding Rossmann-fold domains"/>
    <property type="match status" value="1"/>
</dbReference>
<dbReference type="EMBL" id="JANAVB010011394">
    <property type="protein sequence ID" value="KAJ6837589.1"/>
    <property type="molecule type" value="Genomic_DNA"/>
</dbReference>
<evidence type="ECO:0000259" key="4">
    <source>
        <dbReference type="Pfam" id="PF16884"/>
    </source>
</evidence>
<dbReference type="Pfam" id="PF00107">
    <property type="entry name" value="ADH_zinc_N"/>
    <property type="match status" value="1"/>
</dbReference>
<keyword evidence="2" id="KW-0560">Oxidoreductase</keyword>
<dbReference type="InterPro" id="IPR013149">
    <property type="entry name" value="ADH-like_C"/>
</dbReference>
<evidence type="ECO:0000313" key="5">
    <source>
        <dbReference type="EMBL" id="KAJ6837589.1"/>
    </source>
</evidence>
<evidence type="ECO:0000256" key="1">
    <source>
        <dbReference type="ARBA" id="ARBA00011738"/>
    </source>
</evidence>
<reference evidence="5" key="1">
    <citation type="journal article" date="2023" name="GigaByte">
        <title>Genome assembly of the bearded iris, Iris pallida Lam.</title>
        <authorList>
            <person name="Bruccoleri R.E."/>
            <person name="Oakeley E.J."/>
            <person name="Faust A.M.E."/>
            <person name="Altorfer M."/>
            <person name="Dessus-Babus S."/>
            <person name="Burckhardt D."/>
            <person name="Oertli M."/>
            <person name="Naumann U."/>
            <person name="Petersen F."/>
            <person name="Wong J."/>
        </authorList>
    </citation>
    <scope>NUCLEOTIDE SEQUENCE</scope>
    <source>
        <strain evidence="5">GSM-AAB239-AS_SAM_17_03QT</strain>
    </source>
</reference>
<dbReference type="InterPro" id="IPR011032">
    <property type="entry name" value="GroES-like_sf"/>
</dbReference>
<evidence type="ECO:0000313" key="6">
    <source>
        <dbReference type="Proteomes" id="UP001140949"/>
    </source>
</evidence>
<dbReference type="InterPro" id="IPR041694">
    <property type="entry name" value="ADH_N_2"/>
</dbReference>
<feature type="domain" description="Alcohol dehydrogenase-like C-terminal" evidence="3">
    <location>
        <begin position="167"/>
        <end position="295"/>
    </location>
</feature>
<evidence type="ECO:0000256" key="2">
    <source>
        <dbReference type="ARBA" id="ARBA00023002"/>
    </source>
</evidence>
<keyword evidence="6" id="KW-1185">Reference proteome</keyword>
<dbReference type="FunFam" id="3.40.50.720:FF:000121">
    <property type="entry name" value="Prostaglandin reductase 2"/>
    <property type="match status" value="1"/>
</dbReference>
<feature type="domain" description="Oxidoreductase N-terminal" evidence="4">
    <location>
        <begin position="8"/>
        <end position="115"/>
    </location>
</feature>
<dbReference type="Pfam" id="PF16884">
    <property type="entry name" value="ADH_N_2"/>
    <property type="match status" value="1"/>
</dbReference>
<dbReference type="InterPro" id="IPR036291">
    <property type="entry name" value="NAD(P)-bd_dom_sf"/>
</dbReference>
<dbReference type="Proteomes" id="UP001140949">
    <property type="component" value="Unassembled WGS sequence"/>
</dbReference>
<dbReference type="GO" id="GO:0032440">
    <property type="term" value="F:2-alkenal reductase [NAD(P)H] activity"/>
    <property type="evidence" value="ECO:0007669"/>
    <property type="project" value="TreeGrafter"/>
</dbReference>
<dbReference type="PANTHER" id="PTHR43205">
    <property type="entry name" value="PROSTAGLANDIN REDUCTASE"/>
    <property type="match status" value="1"/>
</dbReference>
<evidence type="ECO:0000259" key="3">
    <source>
        <dbReference type="Pfam" id="PF00107"/>
    </source>
</evidence>
<name>A0AAX6H982_IRIPA</name>